<name>A0A914EMY2_9BILA</name>
<dbReference type="Proteomes" id="UP000887540">
    <property type="component" value="Unplaced"/>
</dbReference>
<proteinExistence type="predicted"/>
<dbReference type="AlphaFoldDB" id="A0A914EMY2"/>
<sequence length="134" mass="15871">MELLTDLESKFKEAIISYIRNYTKENYSFTIDPKWVEVEVSYNALKSVDYMSNPFLELVKSRITDLLTLIDMVTLAAKMDNTDEQRKWLTKSQADEETKESLKKEYWEYVKNVADFQINSPDLITPKTEHFIRI</sequence>
<keyword evidence="1" id="KW-1185">Reference proteome</keyword>
<protein>
    <submittedName>
        <fullName evidence="2">Uncharacterized protein</fullName>
    </submittedName>
</protein>
<dbReference type="WBParaSite" id="ACRNAN_scaffold9380.g17903.t1">
    <property type="protein sequence ID" value="ACRNAN_scaffold9380.g17903.t1"/>
    <property type="gene ID" value="ACRNAN_scaffold9380.g17903"/>
</dbReference>
<evidence type="ECO:0000313" key="2">
    <source>
        <dbReference type="WBParaSite" id="ACRNAN_scaffold9380.g17903.t1"/>
    </source>
</evidence>
<organism evidence="1 2">
    <name type="scientific">Acrobeloides nanus</name>
    <dbReference type="NCBI Taxonomy" id="290746"/>
    <lineage>
        <taxon>Eukaryota</taxon>
        <taxon>Metazoa</taxon>
        <taxon>Ecdysozoa</taxon>
        <taxon>Nematoda</taxon>
        <taxon>Chromadorea</taxon>
        <taxon>Rhabditida</taxon>
        <taxon>Tylenchina</taxon>
        <taxon>Cephalobomorpha</taxon>
        <taxon>Cephaloboidea</taxon>
        <taxon>Cephalobidae</taxon>
        <taxon>Acrobeloides</taxon>
    </lineage>
</organism>
<reference evidence="2" key="1">
    <citation type="submission" date="2022-11" db="UniProtKB">
        <authorList>
            <consortium name="WormBaseParasite"/>
        </authorList>
    </citation>
    <scope>IDENTIFICATION</scope>
</reference>
<evidence type="ECO:0000313" key="1">
    <source>
        <dbReference type="Proteomes" id="UP000887540"/>
    </source>
</evidence>
<accession>A0A914EMY2</accession>